<keyword evidence="1" id="KW-1133">Transmembrane helix</keyword>
<dbReference type="OrthoDB" id="1935034at2759"/>
<dbReference type="AlphaFoldDB" id="A0A2I0WYP6"/>
<dbReference type="EMBL" id="KZ502311">
    <property type="protein sequence ID" value="PKU80778.1"/>
    <property type="molecule type" value="Genomic_DNA"/>
</dbReference>
<keyword evidence="1" id="KW-0472">Membrane</keyword>
<dbReference type="PANTHER" id="PTHR33306:SF40">
    <property type="entry name" value="EXPRESSED PROTEIN"/>
    <property type="match status" value="1"/>
</dbReference>
<reference evidence="2 3" key="1">
    <citation type="journal article" date="2016" name="Sci. Rep.">
        <title>The Dendrobium catenatum Lindl. genome sequence provides insights into polysaccharide synthase, floral development and adaptive evolution.</title>
        <authorList>
            <person name="Zhang G.Q."/>
            <person name="Xu Q."/>
            <person name="Bian C."/>
            <person name="Tsai W.C."/>
            <person name="Yeh C.M."/>
            <person name="Liu K.W."/>
            <person name="Yoshida K."/>
            <person name="Zhang L.S."/>
            <person name="Chang S.B."/>
            <person name="Chen F."/>
            <person name="Shi Y."/>
            <person name="Su Y.Y."/>
            <person name="Zhang Y.Q."/>
            <person name="Chen L.J."/>
            <person name="Yin Y."/>
            <person name="Lin M."/>
            <person name="Huang H."/>
            <person name="Deng H."/>
            <person name="Wang Z.W."/>
            <person name="Zhu S.L."/>
            <person name="Zhao X."/>
            <person name="Deng C."/>
            <person name="Niu S.C."/>
            <person name="Huang J."/>
            <person name="Wang M."/>
            <person name="Liu G.H."/>
            <person name="Yang H.J."/>
            <person name="Xiao X.J."/>
            <person name="Hsiao Y.Y."/>
            <person name="Wu W.L."/>
            <person name="Chen Y.Y."/>
            <person name="Mitsuda N."/>
            <person name="Ohme-Takagi M."/>
            <person name="Luo Y.B."/>
            <person name="Van de Peer Y."/>
            <person name="Liu Z.J."/>
        </authorList>
    </citation>
    <scope>NUCLEOTIDE SEQUENCE [LARGE SCALE GENOMIC DNA]</scope>
    <source>
        <tissue evidence="2">The whole plant</tissue>
    </source>
</reference>
<accession>A0A2I0WYP6</accession>
<dbReference type="Proteomes" id="UP000233837">
    <property type="component" value="Unassembled WGS sequence"/>
</dbReference>
<evidence type="ECO:0000313" key="2">
    <source>
        <dbReference type="EMBL" id="PKU80778.1"/>
    </source>
</evidence>
<feature type="transmembrane region" description="Helical" evidence="1">
    <location>
        <begin position="66"/>
        <end position="90"/>
    </location>
</feature>
<organism evidence="2 3">
    <name type="scientific">Dendrobium catenatum</name>
    <dbReference type="NCBI Taxonomy" id="906689"/>
    <lineage>
        <taxon>Eukaryota</taxon>
        <taxon>Viridiplantae</taxon>
        <taxon>Streptophyta</taxon>
        <taxon>Embryophyta</taxon>
        <taxon>Tracheophyta</taxon>
        <taxon>Spermatophyta</taxon>
        <taxon>Magnoliopsida</taxon>
        <taxon>Liliopsida</taxon>
        <taxon>Asparagales</taxon>
        <taxon>Orchidaceae</taxon>
        <taxon>Epidendroideae</taxon>
        <taxon>Malaxideae</taxon>
        <taxon>Dendrobiinae</taxon>
        <taxon>Dendrobium</taxon>
    </lineage>
</organism>
<gene>
    <name evidence="2" type="ORF">MA16_Dca014616</name>
</gene>
<feature type="transmembrane region" description="Helical" evidence="1">
    <location>
        <begin position="27"/>
        <end position="45"/>
    </location>
</feature>
<keyword evidence="1" id="KW-0812">Transmembrane</keyword>
<keyword evidence="3" id="KW-1185">Reference proteome</keyword>
<sequence>MPWFLGERRGPQWKQGWRAQTLNSLSLPPAPLVAIFAIVLLFLSLPSSSRKGYRERVERAEVGLRLLLLLVPLMLVFAAKLLVVDGRLVLRPRVLREEQEGIHRGGSSPWVMAALVVFLLVLVSFHSSFESQWFRPLWR</sequence>
<protein>
    <submittedName>
        <fullName evidence="2">Uncharacterized protein</fullName>
    </submittedName>
</protein>
<evidence type="ECO:0000313" key="3">
    <source>
        <dbReference type="Proteomes" id="UP000233837"/>
    </source>
</evidence>
<reference evidence="2 3" key="2">
    <citation type="journal article" date="2017" name="Nature">
        <title>The Apostasia genome and the evolution of orchids.</title>
        <authorList>
            <person name="Zhang G.Q."/>
            <person name="Liu K.W."/>
            <person name="Li Z."/>
            <person name="Lohaus R."/>
            <person name="Hsiao Y.Y."/>
            <person name="Niu S.C."/>
            <person name="Wang J.Y."/>
            <person name="Lin Y.C."/>
            <person name="Xu Q."/>
            <person name="Chen L.J."/>
            <person name="Yoshida K."/>
            <person name="Fujiwara S."/>
            <person name="Wang Z.W."/>
            <person name="Zhang Y.Q."/>
            <person name="Mitsuda N."/>
            <person name="Wang M."/>
            <person name="Liu G.H."/>
            <person name="Pecoraro L."/>
            <person name="Huang H.X."/>
            <person name="Xiao X.J."/>
            <person name="Lin M."/>
            <person name="Wu X.Y."/>
            <person name="Wu W.L."/>
            <person name="Chen Y.Y."/>
            <person name="Chang S.B."/>
            <person name="Sakamoto S."/>
            <person name="Ohme-Takagi M."/>
            <person name="Yagi M."/>
            <person name="Zeng S.J."/>
            <person name="Shen C.Y."/>
            <person name="Yeh C.M."/>
            <person name="Luo Y.B."/>
            <person name="Tsai W.C."/>
            <person name="Van de Peer Y."/>
            <person name="Liu Z.J."/>
        </authorList>
    </citation>
    <scope>NUCLEOTIDE SEQUENCE [LARGE SCALE GENOMIC DNA]</scope>
    <source>
        <tissue evidence="2">The whole plant</tissue>
    </source>
</reference>
<evidence type="ECO:0000256" key="1">
    <source>
        <dbReference type="SAM" id="Phobius"/>
    </source>
</evidence>
<name>A0A2I0WYP6_9ASPA</name>
<feature type="transmembrane region" description="Helical" evidence="1">
    <location>
        <begin position="110"/>
        <end position="129"/>
    </location>
</feature>
<proteinExistence type="predicted"/>
<dbReference type="PANTHER" id="PTHR33306">
    <property type="entry name" value="EXPRESSED PROTEIN-RELATED-RELATED"/>
    <property type="match status" value="1"/>
</dbReference>